<dbReference type="AlphaFoldDB" id="A0A2S7X309"/>
<evidence type="ECO:0000256" key="2">
    <source>
        <dbReference type="SAM" id="SignalP"/>
    </source>
</evidence>
<keyword evidence="1" id="KW-1133">Transmembrane helix</keyword>
<dbReference type="EMBL" id="MSCO01000002">
    <property type="protein sequence ID" value="PQJ84614.1"/>
    <property type="molecule type" value="Genomic_DNA"/>
</dbReference>
<name>A0A2S7X309_9GAMM</name>
<organism evidence="3 4">
    <name type="scientific">Aliivibrio sifiae</name>
    <dbReference type="NCBI Taxonomy" id="566293"/>
    <lineage>
        <taxon>Bacteria</taxon>
        <taxon>Pseudomonadati</taxon>
        <taxon>Pseudomonadota</taxon>
        <taxon>Gammaproteobacteria</taxon>
        <taxon>Vibrionales</taxon>
        <taxon>Vibrionaceae</taxon>
        <taxon>Aliivibrio</taxon>
    </lineage>
</organism>
<feature type="transmembrane region" description="Helical" evidence="1">
    <location>
        <begin position="33"/>
        <end position="56"/>
    </location>
</feature>
<feature type="signal peptide" evidence="2">
    <location>
        <begin position="1"/>
        <end position="23"/>
    </location>
</feature>
<accession>A0A2S7X309</accession>
<dbReference type="Proteomes" id="UP000239263">
    <property type="component" value="Unassembled WGS sequence"/>
</dbReference>
<sequence>MKFMNAKKLVLIGSVALASPAFADSNTDAIFGAIDLTTVAASVGGIGVLIVGITMVMKSISLAKRTVNKA</sequence>
<evidence type="ECO:0000313" key="4">
    <source>
        <dbReference type="Proteomes" id="UP000239263"/>
    </source>
</evidence>
<comment type="caution">
    <text evidence="3">The sequence shown here is derived from an EMBL/GenBank/DDBJ whole genome shotgun (WGS) entry which is preliminary data.</text>
</comment>
<keyword evidence="2" id="KW-0732">Signal</keyword>
<feature type="chain" id="PRO_5015736072" description="Phage coat protein" evidence="2">
    <location>
        <begin position="24"/>
        <end position="70"/>
    </location>
</feature>
<gene>
    <name evidence="3" type="ORF">BTO22_13955</name>
</gene>
<evidence type="ECO:0000256" key="1">
    <source>
        <dbReference type="SAM" id="Phobius"/>
    </source>
</evidence>
<keyword evidence="1" id="KW-0812">Transmembrane</keyword>
<protein>
    <recommendedName>
        <fullName evidence="5">Phage coat protein</fullName>
    </recommendedName>
</protein>
<keyword evidence="1" id="KW-0472">Membrane</keyword>
<dbReference type="RefSeq" id="WP_061030445.1">
    <property type="nucleotide sequence ID" value="NZ_CAWNRT010000002.1"/>
</dbReference>
<evidence type="ECO:0000313" key="3">
    <source>
        <dbReference type="EMBL" id="PQJ84614.1"/>
    </source>
</evidence>
<proteinExistence type="predicted"/>
<reference evidence="3 4" key="1">
    <citation type="submission" date="2016-12" db="EMBL/GenBank/DDBJ databases">
        <title>Diversity of luminous bacteria.</title>
        <authorList>
            <person name="Yoshizawa S."/>
            <person name="Kogure K."/>
        </authorList>
    </citation>
    <scope>NUCLEOTIDE SEQUENCE [LARGE SCALE GENOMIC DNA]</scope>
    <source>
        <strain evidence="3 4">ATCC 33715</strain>
    </source>
</reference>
<evidence type="ECO:0008006" key="5">
    <source>
        <dbReference type="Google" id="ProtNLM"/>
    </source>
</evidence>